<comment type="caution">
    <text evidence="2">The sequence shown here is derived from an EMBL/GenBank/DDBJ whole genome shotgun (WGS) entry which is preliminary data.</text>
</comment>
<proteinExistence type="predicted"/>
<feature type="compositionally biased region" description="Acidic residues" evidence="1">
    <location>
        <begin position="229"/>
        <end position="281"/>
    </location>
</feature>
<feature type="compositionally biased region" description="Low complexity" evidence="1">
    <location>
        <begin position="548"/>
        <end position="563"/>
    </location>
</feature>
<feature type="compositionally biased region" description="Basic and acidic residues" evidence="1">
    <location>
        <begin position="282"/>
        <end position="310"/>
    </location>
</feature>
<name>A0ABQ4WHF2_9ASTR</name>
<keyword evidence="3" id="KW-1185">Reference proteome</keyword>
<organism evidence="2 3">
    <name type="scientific">Tanacetum coccineum</name>
    <dbReference type="NCBI Taxonomy" id="301880"/>
    <lineage>
        <taxon>Eukaryota</taxon>
        <taxon>Viridiplantae</taxon>
        <taxon>Streptophyta</taxon>
        <taxon>Embryophyta</taxon>
        <taxon>Tracheophyta</taxon>
        <taxon>Spermatophyta</taxon>
        <taxon>Magnoliopsida</taxon>
        <taxon>eudicotyledons</taxon>
        <taxon>Gunneridae</taxon>
        <taxon>Pentapetalae</taxon>
        <taxon>asterids</taxon>
        <taxon>campanulids</taxon>
        <taxon>Asterales</taxon>
        <taxon>Asteraceae</taxon>
        <taxon>Asteroideae</taxon>
        <taxon>Anthemideae</taxon>
        <taxon>Anthemidinae</taxon>
        <taxon>Tanacetum</taxon>
    </lineage>
</organism>
<evidence type="ECO:0000313" key="3">
    <source>
        <dbReference type="Proteomes" id="UP001151760"/>
    </source>
</evidence>
<feature type="compositionally biased region" description="Basic and acidic residues" evidence="1">
    <location>
        <begin position="518"/>
        <end position="528"/>
    </location>
</feature>
<feature type="compositionally biased region" description="Acidic residues" evidence="1">
    <location>
        <begin position="311"/>
        <end position="320"/>
    </location>
</feature>
<dbReference type="Proteomes" id="UP001151760">
    <property type="component" value="Unassembled WGS sequence"/>
</dbReference>
<sequence>MNQEQIQQAARDEALVLTVDKVKMSTTNMRIDPTLTQKEETYQVILDIIKNSPCYNAFLITADVPEIYMQQFWFTFKKVKKSSFYQFDLNDKKCQVDVELFRKILYICPRVPEEEFIVPPSEEALITFLYELGYKDTMLTYEIKNSKAYQRFIALSTGLIPPNKGRGKGSKGKRAIVVTPRKKRSITVEANIIPDLEEALISIAKVVIEIDSGSEDDSAQSDDKHVNEGEFEWLSNDDEEKVKDDDEDDMDEDDMDEDDDDMSIDIEETDDDERTDSDNDDQVMHDAEKNDAERAEEERDADKEVTRDEQAIDDQAEDDQVGDLIKQEIPTVPSALLLNVLVFVIPEQPTPPTPTPLATSLPTPPITSEAPPITTTVIDPLPAVIQRSDDLERKFDAWTKVDHSKAIEASLQDNVINKAKNQLPKAVKELVESRTESMIKLEHASKQKWPKHSTTPFDQTSENEYKQKDILFQMIMASKSYEKHSAHKALYDALIQSLFVDEDDMDRGIVEPPTQTKSQHDDQDKDPSTESNQGKTTKRRRTKESEPSMKSSTSKETSKGNTSPRASKTDKPVNAKETVAEPTEEAALKTNNALKNDWFKQPPRPPTPDSEWNKGKAIEDGPEQTWYNDLVSVEKDPLTFDELMATPIDFSKFPMNRLKLEKITKADLVGPVYKLLKGTCQSSIELEYNMEECYKALSDQLDWANPEGIEDMTMKQWSVVKVGYNKDAEYGISHWGPKRYVTVDKQFGYGYLKEIVVRRADRKLYTFKEGDFINLHLNDIEDMLLLVVQQKLFHLDGDTIVDLAVALQPYTPSFDPQGVVYEDLSKRKRLMRADELYKFSDRTLNDSSAASPSYVQNTFEYRCTYAGGAILEKMKPSRYKAVKDRSNVRIGIMPTKTELALEQTQQGVSNEVLNIRVILHSIHSDDGNPTSAIKQALRQEVFKLKNIKKDGYKIFQDEERIAVIMEYLVNISKRRAFWSLNKDILKITILKTNTPYPSRKIQRIRVCTHQRPQRKQVQYAEAARQLLEQAPCPSKYVHDPMELEDHVPVYIHEPKNPEDLVPAEDEAPIEPYITEDAFAPTPPLPPPSLLPTLIRPSHTRAAMAQRRAIAPSIYHSLLLAGMPPLLPIPLLAPSTSRRADIPKADTPPRKRLLLTAPTPRVKVGESSAAAATRQPGSTMARRVDHSFVDTIDTREDRAAMRAKIEILRRERLAYDQESIKTRQALARSEAYSRALVARIRLLETQVYHHEWQHQDTDDRPIEHIIRTQALEAGARVDTLEDTGSSA</sequence>
<dbReference type="EMBL" id="BQNB010008645">
    <property type="protein sequence ID" value="GJS52284.1"/>
    <property type="molecule type" value="Genomic_DNA"/>
</dbReference>
<feature type="region of interest" description="Disordered" evidence="1">
    <location>
        <begin position="443"/>
        <end position="462"/>
    </location>
</feature>
<reference evidence="2" key="1">
    <citation type="journal article" date="2022" name="Int. J. Mol. Sci.">
        <title>Draft Genome of Tanacetum Coccineum: Genomic Comparison of Closely Related Tanacetum-Family Plants.</title>
        <authorList>
            <person name="Yamashiro T."/>
            <person name="Shiraishi A."/>
            <person name="Nakayama K."/>
            <person name="Satake H."/>
        </authorList>
    </citation>
    <scope>NUCLEOTIDE SEQUENCE</scope>
</reference>
<dbReference type="InterPro" id="IPR051144">
    <property type="entry name" value="Formin_homology_domain"/>
</dbReference>
<feature type="region of interest" description="Disordered" evidence="1">
    <location>
        <begin position="214"/>
        <end position="320"/>
    </location>
</feature>
<dbReference type="PANTHER" id="PTHR45733">
    <property type="entry name" value="FORMIN-J"/>
    <property type="match status" value="1"/>
</dbReference>
<gene>
    <name evidence="2" type="ORF">Tco_0625646</name>
</gene>
<reference evidence="2" key="2">
    <citation type="submission" date="2022-01" db="EMBL/GenBank/DDBJ databases">
        <authorList>
            <person name="Yamashiro T."/>
            <person name="Shiraishi A."/>
            <person name="Satake H."/>
            <person name="Nakayama K."/>
        </authorList>
    </citation>
    <scope>NUCLEOTIDE SEQUENCE</scope>
</reference>
<accession>A0ABQ4WHF2</accession>
<evidence type="ECO:0000256" key="1">
    <source>
        <dbReference type="SAM" id="MobiDB-lite"/>
    </source>
</evidence>
<feature type="region of interest" description="Disordered" evidence="1">
    <location>
        <begin position="506"/>
        <end position="623"/>
    </location>
</feature>
<protein>
    <submittedName>
        <fullName evidence="2">Uncharacterized protein</fullName>
    </submittedName>
</protein>
<feature type="compositionally biased region" description="Polar residues" evidence="1">
    <location>
        <begin position="452"/>
        <end position="462"/>
    </location>
</feature>
<feature type="region of interest" description="Disordered" evidence="1">
    <location>
        <begin position="352"/>
        <end position="374"/>
    </location>
</feature>
<evidence type="ECO:0000313" key="2">
    <source>
        <dbReference type="EMBL" id="GJS52284.1"/>
    </source>
</evidence>